<feature type="transmembrane region" description="Helical" evidence="14">
    <location>
        <begin position="120"/>
        <end position="137"/>
    </location>
</feature>
<keyword evidence="12" id="KW-0413">Isomerase</keyword>
<evidence type="ECO:0000256" key="7">
    <source>
        <dbReference type="ARBA" id="ARBA00023011"/>
    </source>
</evidence>
<dbReference type="InterPro" id="IPR033118">
    <property type="entry name" value="EXPERA"/>
</dbReference>
<dbReference type="Pfam" id="PF05241">
    <property type="entry name" value="EBP"/>
    <property type="match status" value="1"/>
</dbReference>
<keyword evidence="3" id="KW-0444">Lipid biosynthesis</keyword>
<evidence type="ECO:0000256" key="1">
    <source>
        <dbReference type="ARBA" id="ARBA00004141"/>
    </source>
</evidence>
<proteinExistence type="inferred from homology"/>
<evidence type="ECO:0000256" key="9">
    <source>
        <dbReference type="ARBA" id="ARBA00023136"/>
    </source>
</evidence>
<keyword evidence="8" id="KW-0443">Lipid metabolism</keyword>
<gene>
    <name evidence="16" type="ORF">K7432_000394</name>
</gene>
<keyword evidence="9 13" id="KW-0472">Membrane</keyword>
<evidence type="ECO:0000256" key="3">
    <source>
        <dbReference type="ARBA" id="ARBA00022516"/>
    </source>
</evidence>
<keyword evidence="6 13" id="KW-1133">Transmembrane helix</keyword>
<comment type="subcellular location">
    <subcellularLocation>
        <location evidence="1">Membrane</location>
        <topology evidence="1">Multi-pass membrane protein</topology>
    </subcellularLocation>
</comment>
<evidence type="ECO:0000259" key="15">
    <source>
        <dbReference type="PROSITE" id="PS51751"/>
    </source>
</evidence>
<comment type="similarity">
    <text evidence="2">Belongs to the EBP family.</text>
</comment>
<evidence type="ECO:0000256" key="5">
    <source>
        <dbReference type="ARBA" id="ARBA00022955"/>
    </source>
</evidence>
<evidence type="ECO:0000256" key="11">
    <source>
        <dbReference type="ARBA" id="ARBA00023221"/>
    </source>
</evidence>
<accession>A0ABR2WBB6</accession>
<feature type="transmembrane region" description="Helical" evidence="14">
    <location>
        <begin position="179"/>
        <end position="199"/>
    </location>
</feature>
<keyword evidence="17" id="KW-1185">Reference proteome</keyword>
<protein>
    <recommendedName>
        <fullName evidence="15">EXPERA domain-containing protein</fullName>
    </recommendedName>
</protein>
<evidence type="ECO:0000256" key="13">
    <source>
        <dbReference type="PROSITE-ProRule" id="PRU01087"/>
    </source>
</evidence>
<evidence type="ECO:0000313" key="17">
    <source>
        <dbReference type="Proteomes" id="UP001479436"/>
    </source>
</evidence>
<keyword evidence="7" id="KW-0756">Sterol biosynthesis</keyword>
<evidence type="ECO:0000256" key="4">
    <source>
        <dbReference type="ARBA" id="ARBA00022692"/>
    </source>
</evidence>
<dbReference type="EMBL" id="JASJQH010006882">
    <property type="protein sequence ID" value="KAK9729353.1"/>
    <property type="molecule type" value="Genomic_DNA"/>
</dbReference>
<evidence type="ECO:0000256" key="6">
    <source>
        <dbReference type="ARBA" id="ARBA00022989"/>
    </source>
</evidence>
<keyword evidence="4 13" id="KW-0812">Transmembrane</keyword>
<dbReference type="Proteomes" id="UP001479436">
    <property type="component" value="Unassembled WGS sequence"/>
</dbReference>
<feature type="domain" description="EXPERA" evidence="15">
    <location>
        <begin position="57"/>
        <end position="199"/>
    </location>
</feature>
<evidence type="ECO:0000313" key="16">
    <source>
        <dbReference type="EMBL" id="KAK9729353.1"/>
    </source>
</evidence>
<reference evidence="16 17" key="1">
    <citation type="submission" date="2023-04" db="EMBL/GenBank/DDBJ databases">
        <title>Genome of Basidiobolus ranarum AG-B5.</title>
        <authorList>
            <person name="Stajich J.E."/>
            <person name="Carter-House D."/>
            <person name="Gryganskyi A."/>
        </authorList>
    </citation>
    <scope>NUCLEOTIDE SEQUENCE [LARGE SCALE GENOMIC DNA]</scope>
    <source>
        <strain evidence="16 17">AG-B5</strain>
    </source>
</reference>
<sequence>MTTQVSHPYFPRDLLLPHYVANTLEMDYILTVLFSTFGIILLVAGVIIIRKPQISTSGRVIFMWCVICGFIHLFLEGYFAVFHSSLAGDQGLFGQVWKEYSKGDSRYLSSDSFVVNMERITAFIDGPLAFYTAYAIYTNSPGRHVGQITLSICQLYGCVLYYLTTLFEGSPHCDPHPLYFWFYFVVMNAFWTIIPIILIKQSWSAIYRGMALAQKATSSKKRK</sequence>
<evidence type="ECO:0000256" key="12">
    <source>
        <dbReference type="ARBA" id="ARBA00023235"/>
    </source>
</evidence>
<organism evidence="16 17">
    <name type="scientific">Basidiobolus ranarum</name>
    <dbReference type="NCBI Taxonomy" id="34480"/>
    <lineage>
        <taxon>Eukaryota</taxon>
        <taxon>Fungi</taxon>
        <taxon>Fungi incertae sedis</taxon>
        <taxon>Zoopagomycota</taxon>
        <taxon>Entomophthoromycotina</taxon>
        <taxon>Basidiobolomycetes</taxon>
        <taxon>Basidiobolales</taxon>
        <taxon>Basidiobolaceae</taxon>
        <taxon>Basidiobolus</taxon>
    </lineage>
</organism>
<dbReference type="PROSITE" id="PS51751">
    <property type="entry name" value="EXPERA"/>
    <property type="match status" value="1"/>
</dbReference>
<feature type="transmembrane region" description="Helical" evidence="14">
    <location>
        <begin position="61"/>
        <end position="81"/>
    </location>
</feature>
<evidence type="ECO:0000256" key="8">
    <source>
        <dbReference type="ARBA" id="ARBA00023098"/>
    </source>
</evidence>
<evidence type="ECO:0000256" key="2">
    <source>
        <dbReference type="ARBA" id="ARBA00008337"/>
    </source>
</evidence>
<keyword evidence="10" id="KW-1207">Sterol metabolism</keyword>
<evidence type="ECO:0000256" key="10">
    <source>
        <dbReference type="ARBA" id="ARBA00023166"/>
    </source>
</evidence>
<feature type="transmembrane region" description="Helical" evidence="14">
    <location>
        <begin position="149"/>
        <end position="167"/>
    </location>
</feature>
<evidence type="ECO:0000256" key="14">
    <source>
        <dbReference type="SAM" id="Phobius"/>
    </source>
</evidence>
<dbReference type="InterPro" id="IPR007905">
    <property type="entry name" value="EBP"/>
</dbReference>
<comment type="caution">
    <text evidence="16">The sequence shown here is derived from an EMBL/GenBank/DDBJ whole genome shotgun (WGS) entry which is preliminary data.</text>
</comment>
<keyword evidence="11" id="KW-0753">Steroid metabolism</keyword>
<dbReference type="PANTHER" id="PTHR14207:SF0">
    <property type="entry name" value="3-BETA-HYDROXYSTEROID-DELTA(8),DELTA(7)-ISOMERASE"/>
    <property type="match status" value="1"/>
</dbReference>
<dbReference type="PANTHER" id="PTHR14207">
    <property type="entry name" value="STEROL ISOMERASE"/>
    <property type="match status" value="1"/>
</dbReference>
<keyword evidence="5" id="KW-0752">Steroid biosynthesis</keyword>
<feature type="transmembrane region" description="Helical" evidence="14">
    <location>
        <begin position="28"/>
        <end position="49"/>
    </location>
</feature>
<name>A0ABR2WBB6_9FUNG</name>